<dbReference type="InterPro" id="IPR017853">
    <property type="entry name" value="GH"/>
</dbReference>
<evidence type="ECO:0000259" key="2">
    <source>
        <dbReference type="Pfam" id="PF01551"/>
    </source>
</evidence>
<dbReference type="SUPFAM" id="SSF51261">
    <property type="entry name" value="Duplicated hybrid motif"/>
    <property type="match status" value="1"/>
</dbReference>
<dbReference type="Pfam" id="PF01551">
    <property type="entry name" value="Peptidase_M23"/>
    <property type="match status" value="1"/>
</dbReference>
<proteinExistence type="predicted"/>
<keyword evidence="5" id="KW-1185">Reference proteome</keyword>
<evidence type="ECO:0000313" key="5">
    <source>
        <dbReference type="Proteomes" id="UP000540412"/>
    </source>
</evidence>
<gene>
    <name evidence="4" type="ORF">BJY24_004138</name>
</gene>
<dbReference type="PANTHER" id="PTHR21666">
    <property type="entry name" value="PEPTIDASE-RELATED"/>
    <property type="match status" value="1"/>
</dbReference>
<dbReference type="InterPro" id="IPR050570">
    <property type="entry name" value="Cell_wall_metabolism_enzyme"/>
</dbReference>
<evidence type="ECO:0000259" key="3">
    <source>
        <dbReference type="Pfam" id="PF08924"/>
    </source>
</evidence>
<evidence type="ECO:0000256" key="1">
    <source>
        <dbReference type="ARBA" id="ARBA00022729"/>
    </source>
</evidence>
<dbReference type="AlphaFoldDB" id="A0A7W9UJE6"/>
<name>A0A7W9UJE6_9NOCA</name>
<dbReference type="Pfam" id="PF08924">
    <property type="entry name" value="Rv2525c_GlyHyd-like"/>
    <property type="match status" value="1"/>
</dbReference>
<dbReference type="PANTHER" id="PTHR21666:SF289">
    <property type="entry name" value="L-ALA--D-GLU ENDOPEPTIDASE"/>
    <property type="match status" value="1"/>
</dbReference>
<reference evidence="4 5" key="1">
    <citation type="submission" date="2020-08" db="EMBL/GenBank/DDBJ databases">
        <title>Sequencing the genomes of 1000 actinobacteria strains.</title>
        <authorList>
            <person name="Klenk H.-P."/>
        </authorList>
    </citation>
    <scope>NUCLEOTIDE SEQUENCE [LARGE SCALE GENOMIC DNA]</scope>
    <source>
        <strain evidence="4 5">DSM 43582</strain>
    </source>
</reference>
<dbReference type="SUPFAM" id="SSF51445">
    <property type="entry name" value="(Trans)glycosidases"/>
    <property type="match status" value="1"/>
</dbReference>
<organism evidence="4 5">
    <name type="scientific">Nocardia transvalensis</name>
    <dbReference type="NCBI Taxonomy" id="37333"/>
    <lineage>
        <taxon>Bacteria</taxon>
        <taxon>Bacillati</taxon>
        <taxon>Actinomycetota</taxon>
        <taxon>Actinomycetes</taxon>
        <taxon>Mycobacteriales</taxon>
        <taxon>Nocardiaceae</taxon>
        <taxon>Nocardia</taxon>
    </lineage>
</organism>
<dbReference type="Gene3D" id="2.70.70.10">
    <property type="entry name" value="Glucose Permease (Domain IIA)"/>
    <property type="match status" value="1"/>
</dbReference>
<dbReference type="InterPro" id="IPR016047">
    <property type="entry name" value="M23ase_b-sheet_dom"/>
</dbReference>
<dbReference type="EMBL" id="JACHIT010000001">
    <property type="protein sequence ID" value="MBB5915271.1"/>
    <property type="molecule type" value="Genomic_DNA"/>
</dbReference>
<dbReference type="GO" id="GO:0004222">
    <property type="term" value="F:metalloendopeptidase activity"/>
    <property type="evidence" value="ECO:0007669"/>
    <property type="project" value="TreeGrafter"/>
</dbReference>
<dbReference type="InterPro" id="IPR011055">
    <property type="entry name" value="Dup_hybrid_motif"/>
</dbReference>
<feature type="domain" description="Rv2525c-like glycoside hydrolase-like" evidence="3">
    <location>
        <begin position="174"/>
        <end position="328"/>
    </location>
</feature>
<comment type="caution">
    <text evidence="4">The sequence shown here is derived from an EMBL/GenBank/DDBJ whole genome shotgun (WGS) entry which is preliminary data.</text>
</comment>
<feature type="domain" description="M23ase beta-sheet core" evidence="2">
    <location>
        <begin position="26"/>
        <end position="126"/>
    </location>
</feature>
<dbReference type="CDD" id="cd12797">
    <property type="entry name" value="M23_peptidase"/>
    <property type="match status" value="1"/>
</dbReference>
<keyword evidence="1" id="KW-0732">Signal</keyword>
<dbReference type="RefSeq" id="WP_040743955.1">
    <property type="nucleotide sequence ID" value="NZ_JACHIT010000001.1"/>
</dbReference>
<accession>A0A7W9UJE6</accession>
<dbReference type="Gene3D" id="3.20.20.80">
    <property type="entry name" value="Glycosidases"/>
    <property type="match status" value="1"/>
</dbReference>
<dbReference type="InterPro" id="IPR015020">
    <property type="entry name" value="Rv2525c-like_Glyco_Hydro-like"/>
</dbReference>
<evidence type="ECO:0000313" key="4">
    <source>
        <dbReference type="EMBL" id="MBB5915271.1"/>
    </source>
</evidence>
<sequence length="448" mass="47906">MTAPRFWPLGAGRVVTSGFGPRAEGFHWGCDFGRAGGSAGMPVYAAQAGTVVMAGAAGGFGGPDPAGWLVVDHPADDGAGTTVYGHIVREVSLGAHVAAGQRIGRINPDTDTNGAVAPHLHFEVHRSVWALPGPDRLDPLSWLATALEPESLGGPIMMNPRGLDYAGGRPDPRAIRDAGYRFVVRYLSSGGRSLPGKLLTPEEADGLRAAGVEIVSNWESYADRMLEGWIAGADDAYAALAQVLRCGGRTDRPIYFSADWDARPDQQDAIDAYLRGAGTVIGDANVGVYGGYWVVRRCLDNGTARWAWQCDAWSGGNVDDRAQLRQLNNAGYAWIDGIPCDINEATTHDYGQWSATGEDDMTPEQDAMLRTVYEELTKSFPSRSKYRDGDDPVDTGFGLVLNIDGRVHEAHVERQALLGEQWAVDLVRREAGKGDTSAAAVLASIEGP</sequence>
<dbReference type="Proteomes" id="UP000540412">
    <property type="component" value="Unassembled WGS sequence"/>
</dbReference>
<evidence type="ECO:0008006" key="6">
    <source>
        <dbReference type="Google" id="ProtNLM"/>
    </source>
</evidence>
<protein>
    <recommendedName>
        <fullName evidence="6">Peptidase M23-like protein</fullName>
    </recommendedName>
</protein>